<organism evidence="2 3">
    <name type="scientific">Roseibium aggregatum (strain ATCC 25650 / DSM 13394 / JCM 20685 / NBRC 16684 / NCIMB 2208 / IAM 12614 / B1)</name>
    <name type="common">Stappia aggregata</name>
    <dbReference type="NCBI Taxonomy" id="384765"/>
    <lineage>
        <taxon>Bacteria</taxon>
        <taxon>Pseudomonadati</taxon>
        <taxon>Pseudomonadota</taxon>
        <taxon>Alphaproteobacteria</taxon>
        <taxon>Hyphomicrobiales</taxon>
        <taxon>Stappiaceae</taxon>
        <taxon>Roseibium</taxon>
    </lineage>
</organism>
<accession>A0P1V6</accession>
<dbReference type="Proteomes" id="UP000004848">
    <property type="component" value="Unassembled WGS sequence"/>
</dbReference>
<name>A0P1V6_ROSAI</name>
<evidence type="ECO:0000313" key="2">
    <source>
        <dbReference type="EMBL" id="EAV41032.1"/>
    </source>
</evidence>
<proteinExistence type="predicted"/>
<protein>
    <submittedName>
        <fullName evidence="2">Uncharacterized protein</fullName>
    </submittedName>
</protein>
<sequence length="50" mass="5456">MAKLHLASVRHLVHWMVTGQVAPNNPAHSVGGPSYSMKNGKMLFRGSKRA</sequence>
<feature type="region of interest" description="Disordered" evidence="1">
    <location>
        <begin position="29"/>
        <end position="50"/>
    </location>
</feature>
<dbReference type="AlphaFoldDB" id="A0P1V6"/>
<evidence type="ECO:0000256" key="1">
    <source>
        <dbReference type="SAM" id="MobiDB-lite"/>
    </source>
</evidence>
<gene>
    <name evidence="2" type="ORF">SIAM614_29921</name>
</gene>
<dbReference type="EMBL" id="AAUW01000024">
    <property type="protein sequence ID" value="EAV41032.1"/>
    <property type="molecule type" value="Genomic_DNA"/>
</dbReference>
<evidence type="ECO:0000313" key="3">
    <source>
        <dbReference type="Proteomes" id="UP000004848"/>
    </source>
</evidence>
<reference evidence="2 3" key="1">
    <citation type="submission" date="2006-05" db="EMBL/GenBank/DDBJ databases">
        <authorList>
            <person name="King G."/>
            <person name="Ferriera S."/>
            <person name="Johnson J."/>
            <person name="Kravitz S."/>
            <person name="Beeson K."/>
            <person name="Sutton G."/>
            <person name="Rogers Y.-H."/>
            <person name="Friedman R."/>
            <person name="Frazier M."/>
            <person name="Venter J.C."/>
        </authorList>
    </citation>
    <scope>NUCLEOTIDE SEQUENCE [LARGE SCALE GENOMIC DNA]</scope>
    <source>
        <strain evidence="3">ATCC 25650 / DSM 13394 / JCM 20685 / NBRC 16684 / NCIMB 2208 / IAM 12614 / B1</strain>
    </source>
</reference>
<comment type="caution">
    <text evidence="2">The sequence shown here is derived from an EMBL/GenBank/DDBJ whole genome shotgun (WGS) entry which is preliminary data.</text>
</comment>